<organism evidence="1 2">
    <name type="scientific">Alkanindiges hydrocarboniclasticus</name>
    <dbReference type="NCBI Taxonomy" id="1907941"/>
    <lineage>
        <taxon>Bacteria</taxon>
        <taxon>Pseudomonadati</taxon>
        <taxon>Pseudomonadota</taxon>
        <taxon>Gammaproteobacteria</taxon>
        <taxon>Moraxellales</taxon>
        <taxon>Moraxellaceae</taxon>
        <taxon>Alkanindiges</taxon>
    </lineage>
</organism>
<evidence type="ECO:0000313" key="2">
    <source>
        <dbReference type="Proteomes" id="UP000192132"/>
    </source>
</evidence>
<dbReference type="RefSeq" id="WP_076879364.1">
    <property type="nucleotide sequence ID" value="NZ_MLCN01000057.1"/>
</dbReference>
<keyword evidence="2" id="KW-1185">Reference proteome</keyword>
<reference evidence="1 2" key="1">
    <citation type="submission" date="2016-10" db="EMBL/GenBank/DDBJ databases">
        <title>Draft Genome sequence of Alkanindiges sp. strain H1.</title>
        <authorList>
            <person name="Subhash Y."/>
            <person name="Lee S."/>
        </authorList>
    </citation>
    <scope>NUCLEOTIDE SEQUENCE [LARGE SCALE GENOMIC DNA]</scope>
    <source>
        <strain evidence="1 2">H1</strain>
    </source>
</reference>
<gene>
    <name evidence="1" type="ORF">BKE30_14805</name>
</gene>
<protein>
    <submittedName>
        <fullName evidence="1">Uncharacterized protein</fullName>
    </submittedName>
</protein>
<name>A0A1S8CRN9_9GAMM</name>
<sequence>MTLESDKLEISKLLPFGVNIDDLLREPVSFIGKEIEALIPSLTISAGGVALESIFGFAGDLIVEIRVIPQQTNFDIVRNNFKNLRVNLEKMKLPNKAISSELYYNTSVEILHDTAFKTTINYVSEDFPKLWLEKIKEKFPLNNIIKF</sequence>
<dbReference type="AlphaFoldDB" id="A0A1S8CRN9"/>
<accession>A0A1S8CRN9</accession>
<dbReference type="EMBL" id="MLCN01000057">
    <property type="protein sequence ID" value="ONG37315.1"/>
    <property type="molecule type" value="Genomic_DNA"/>
</dbReference>
<evidence type="ECO:0000313" key="1">
    <source>
        <dbReference type="EMBL" id="ONG37315.1"/>
    </source>
</evidence>
<proteinExistence type="predicted"/>
<comment type="caution">
    <text evidence="1">The sequence shown here is derived from an EMBL/GenBank/DDBJ whole genome shotgun (WGS) entry which is preliminary data.</text>
</comment>
<dbReference type="Proteomes" id="UP000192132">
    <property type="component" value="Unassembled WGS sequence"/>
</dbReference>